<sequence length="167" mass="16610">MNKKTKGAIAAGAAALLLAGGAGTFATWNAQANLNGGSVNSGKLTLTATGSTWSDSHGVINNWANFKAVPGDVLTYNAQATIGAVGKNLNASLTVDPASITGALAASLGTPTVTAKIGSNPVTTITEANDGNVVDVAVSFTFSSAADNTTQNLSASLANMTLKLQQQ</sequence>
<dbReference type="InterPro" id="IPR024006">
    <property type="entry name" value="Alt_signal_exp_actinobact"/>
</dbReference>
<organism evidence="2 3">
    <name type="scientific">Prescottella soli</name>
    <dbReference type="NCBI Taxonomy" id="1543852"/>
    <lineage>
        <taxon>Bacteria</taxon>
        <taxon>Bacillati</taxon>
        <taxon>Actinomycetota</taxon>
        <taxon>Actinomycetes</taxon>
        <taxon>Mycobacteriales</taxon>
        <taxon>Nocardiaceae</taxon>
        <taxon>Prescottella</taxon>
    </lineage>
</organism>
<gene>
    <name evidence="2" type="ORF">ABEU19_000496</name>
</gene>
<evidence type="ECO:0000313" key="3">
    <source>
        <dbReference type="Proteomes" id="UP001629744"/>
    </source>
</evidence>
<accession>A0ABW9FNK5</accession>
<dbReference type="RefSeq" id="WP_348608834.1">
    <property type="nucleotide sequence ID" value="NZ_CP157276.1"/>
</dbReference>
<feature type="signal peptide" evidence="1">
    <location>
        <begin position="1"/>
        <end position="32"/>
    </location>
</feature>
<dbReference type="EMBL" id="JBDLNU010000001">
    <property type="protein sequence ID" value="MFM1727047.1"/>
    <property type="molecule type" value="Genomic_DNA"/>
</dbReference>
<feature type="chain" id="PRO_5046875065" evidence="1">
    <location>
        <begin position="33"/>
        <end position="167"/>
    </location>
</feature>
<reference evidence="2 3" key="1">
    <citation type="submission" date="2023-11" db="EMBL/GenBank/DDBJ databases">
        <authorList>
            <person name="Val-Calvo J."/>
            <person name="Scortti M."/>
            <person name="Vazquez-Boland J."/>
        </authorList>
    </citation>
    <scope>NUCLEOTIDE SEQUENCE [LARGE SCALE GENOMIC DNA]</scope>
    <source>
        <strain evidence="2 3">DSM 46662</strain>
    </source>
</reference>
<keyword evidence="1" id="KW-0732">Signal</keyword>
<evidence type="ECO:0000256" key="1">
    <source>
        <dbReference type="SAM" id="SignalP"/>
    </source>
</evidence>
<name>A0ABW9FNK5_9NOCA</name>
<proteinExistence type="predicted"/>
<dbReference type="NCBIfam" id="TIGR04089">
    <property type="entry name" value="exp_by_SipW_III"/>
    <property type="match status" value="1"/>
</dbReference>
<dbReference type="Proteomes" id="UP001629744">
    <property type="component" value="Unassembled WGS sequence"/>
</dbReference>
<keyword evidence="3" id="KW-1185">Reference proteome</keyword>
<dbReference type="NCBIfam" id="TIGR04088">
    <property type="entry name" value="cognate_SipW"/>
    <property type="match status" value="1"/>
</dbReference>
<protein>
    <submittedName>
        <fullName evidence="2">Alternate-type signal peptide domain-containing protein</fullName>
    </submittedName>
</protein>
<dbReference type="InterPro" id="IPR023833">
    <property type="entry name" value="Signal_pept_SipW-depend-type"/>
</dbReference>
<comment type="caution">
    <text evidence="2">The sequence shown here is derived from an EMBL/GenBank/DDBJ whole genome shotgun (WGS) entry which is preliminary data.</text>
</comment>
<evidence type="ECO:0000313" key="2">
    <source>
        <dbReference type="EMBL" id="MFM1727047.1"/>
    </source>
</evidence>